<dbReference type="Pfam" id="PF09579">
    <property type="entry name" value="Spore_YtfJ"/>
    <property type="match status" value="1"/>
</dbReference>
<gene>
    <name evidence="1" type="ordered locus">Ethha_2123</name>
</gene>
<name>E6U3P0_ETHHY</name>
<dbReference type="RefSeq" id="WP_013485988.1">
    <property type="nucleotide sequence ID" value="NC_014828.1"/>
</dbReference>
<dbReference type="eggNOG" id="COG3874">
    <property type="taxonomic scope" value="Bacteria"/>
</dbReference>
<dbReference type="InterPro" id="IPR014229">
    <property type="entry name" value="Spore_YtfJ"/>
</dbReference>
<dbReference type="STRING" id="663278.Ethha_2123"/>
<dbReference type="PANTHER" id="PTHR39162:SF1">
    <property type="entry name" value="SPORULATION PROTEIN YTFJ"/>
    <property type="match status" value="1"/>
</dbReference>
<dbReference type="AlphaFoldDB" id="E6U3P0"/>
<dbReference type="PIRSF" id="PIRSF021377">
    <property type="entry name" value="YtfJ"/>
    <property type="match status" value="1"/>
</dbReference>
<evidence type="ECO:0000313" key="1">
    <source>
        <dbReference type="EMBL" id="ADU27640.1"/>
    </source>
</evidence>
<dbReference type="EMBL" id="CP002400">
    <property type="protein sequence ID" value="ADU27640.1"/>
    <property type="molecule type" value="Genomic_DNA"/>
</dbReference>
<sequence length="137" mass="14244">MSEHPIKGLLDSTLQNIRNLVDVNTIIGQQIVTSDGTVIIPVSKVSLGFASGGSDLPAKTEKELFGGGGGAGATINPVAFIVVSQGQVKLLQITQNSSMADNAISMVPELIDKIAALFKKDKKKDQDPDADQTAAGI</sequence>
<dbReference type="KEGG" id="eha:Ethha_2123"/>
<evidence type="ECO:0000313" key="2">
    <source>
        <dbReference type="Proteomes" id="UP000001551"/>
    </source>
</evidence>
<proteinExistence type="predicted"/>
<dbReference type="HOGENOM" id="CLU_115880_0_1_9"/>
<reference evidence="1 2" key="1">
    <citation type="submission" date="2010-12" db="EMBL/GenBank/DDBJ databases">
        <title>Complete sequence of Ethanoligenens harbinense YUAN-3.</title>
        <authorList>
            <person name="Lucas S."/>
            <person name="Copeland A."/>
            <person name="Lapidus A."/>
            <person name="Cheng J.-F."/>
            <person name="Bruce D."/>
            <person name="Goodwin L."/>
            <person name="Pitluck S."/>
            <person name="Chertkov O."/>
            <person name="Misra M."/>
            <person name="Detter J.C."/>
            <person name="Han C."/>
            <person name="Tapia R."/>
            <person name="Land M."/>
            <person name="Hauser L."/>
            <person name="Jeffries C."/>
            <person name="Kyrpides N."/>
            <person name="Ivanova N."/>
            <person name="Mikhailova N."/>
            <person name="Wang A."/>
            <person name="Mouttaki H."/>
            <person name="He Z."/>
            <person name="Zhou J."/>
            <person name="Hemme C.L."/>
            <person name="Woyke T."/>
        </authorList>
    </citation>
    <scope>NUCLEOTIDE SEQUENCE [LARGE SCALE GENOMIC DNA]</scope>
    <source>
        <strain evidence="2">DSM 18485 / JCM 12961 / CGMCC 1.5033 / YUAN-3</strain>
    </source>
</reference>
<keyword evidence="2" id="KW-1185">Reference proteome</keyword>
<dbReference type="Proteomes" id="UP000001551">
    <property type="component" value="Chromosome"/>
</dbReference>
<dbReference type="PANTHER" id="PTHR39162">
    <property type="entry name" value="GLL3345 PROTEIN"/>
    <property type="match status" value="1"/>
</dbReference>
<organism evidence="1 2">
    <name type="scientific">Ethanoligenens harbinense (strain DSM 18485 / JCM 12961 / CGMCC 1.5033 / YUAN-3)</name>
    <dbReference type="NCBI Taxonomy" id="663278"/>
    <lineage>
        <taxon>Bacteria</taxon>
        <taxon>Bacillati</taxon>
        <taxon>Bacillota</taxon>
        <taxon>Clostridia</taxon>
        <taxon>Eubacteriales</taxon>
        <taxon>Oscillospiraceae</taxon>
        <taxon>Ethanoligenens</taxon>
    </lineage>
</organism>
<accession>E6U3P0</accession>
<dbReference type="NCBIfam" id="TIGR02874">
    <property type="entry name" value="spore_ytfJ"/>
    <property type="match status" value="1"/>
</dbReference>
<protein>
    <submittedName>
        <fullName evidence="1">Sporulation protein YtfJ</fullName>
    </submittedName>
</protein>